<keyword evidence="5" id="KW-0627">Porphyrin biosynthesis</keyword>
<dbReference type="EC" id="1.3.1.76" evidence="2"/>
<dbReference type="PANTHER" id="PTHR35330:SF1">
    <property type="entry name" value="SIROHEME BIOSYNTHESIS PROTEIN MET8"/>
    <property type="match status" value="1"/>
</dbReference>
<proteinExistence type="predicted"/>
<evidence type="ECO:0000256" key="5">
    <source>
        <dbReference type="ARBA" id="ARBA00023244"/>
    </source>
</evidence>
<comment type="caution">
    <text evidence="8">The sequence shown here is derived from an EMBL/GenBank/DDBJ whole genome shotgun (WGS) entry which is preliminary data.</text>
</comment>
<feature type="region of interest" description="Disordered" evidence="7">
    <location>
        <begin position="46"/>
        <end position="86"/>
    </location>
</feature>
<dbReference type="NCBIfam" id="TIGR01470">
    <property type="entry name" value="cysG_Nterm"/>
    <property type="match status" value="1"/>
</dbReference>
<evidence type="ECO:0000256" key="3">
    <source>
        <dbReference type="ARBA" id="ARBA00023002"/>
    </source>
</evidence>
<evidence type="ECO:0000256" key="4">
    <source>
        <dbReference type="ARBA" id="ARBA00023027"/>
    </source>
</evidence>
<evidence type="ECO:0000313" key="8">
    <source>
        <dbReference type="EMBL" id="NTS65207.1"/>
    </source>
</evidence>
<organism evidence="8 9">
    <name type="scientific">Sphingomonas hominis</name>
    <dbReference type="NCBI Taxonomy" id="2741495"/>
    <lineage>
        <taxon>Bacteria</taxon>
        <taxon>Pseudomonadati</taxon>
        <taxon>Pseudomonadota</taxon>
        <taxon>Alphaproteobacteria</taxon>
        <taxon>Sphingomonadales</taxon>
        <taxon>Sphingomonadaceae</taxon>
        <taxon>Sphingomonas</taxon>
    </lineage>
</organism>
<name>A0ABX2JL92_9SPHN</name>
<keyword evidence="4" id="KW-0520">NAD</keyword>
<protein>
    <recommendedName>
        <fullName evidence="2">precorrin-2 dehydrogenase</fullName>
        <ecNumber evidence="2">1.3.1.76</ecNumber>
    </recommendedName>
</protein>
<dbReference type="Pfam" id="PF13241">
    <property type="entry name" value="NAD_binding_7"/>
    <property type="match status" value="1"/>
</dbReference>
<dbReference type="RefSeq" id="WP_174193851.1">
    <property type="nucleotide sequence ID" value="NZ_JABULH010000003.1"/>
</dbReference>
<reference evidence="8 9" key="1">
    <citation type="submission" date="2020-06" db="EMBL/GenBank/DDBJ databases">
        <title>Sphingomonas hominis sp. nov., a member of the Sphingomonas, isolated from the hair of a 22-year-old girl.</title>
        <authorList>
            <person name="Zhang D.-F."/>
            <person name="Cui X.-W."/>
        </authorList>
    </citation>
    <scope>NUCLEOTIDE SEQUENCE [LARGE SCALE GENOMIC DNA]</scope>
    <source>
        <strain evidence="8 9">HHU CXW</strain>
    </source>
</reference>
<dbReference type="EMBL" id="JABULH010000003">
    <property type="protein sequence ID" value="NTS65207.1"/>
    <property type="molecule type" value="Genomic_DNA"/>
</dbReference>
<evidence type="ECO:0000256" key="2">
    <source>
        <dbReference type="ARBA" id="ARBA00012400"/>
    </source>
</evidence>
<comment type="catalytic activity">
    <reaction evidence="6">
        <text>precorrin-2 + NAD(+) = sirohydrochlorin + NADH + 2 H(+)</text>
        <dbReference type="Rhea" id="RHEA:15613"/>
        <dbReference type="ChEBI" id="CHEBI:15378"/>
        <dbReference type="ChEBI" id="CHEBI:57540"/>
        <dbReference type="ChEBI" id="CHEBI:57945"/>
        <dbReference type="ChEBI" id="CHEBI:58351"/>
        <dbReference type="ChEBI" id="CHEBI:58827"/>
        <dbReference type="EC" id="1.3.1.76"/>
    </reaction>
</comment>
<comment type="pathway">
    <text evidence="1">Porphyrin-containing compound metabolism; siroheme biosynthesis; sirohydrochlorin from precorrin-2: step 1/1.</text>
</comment>
<dbReference type="Gene3D" id="3.30.160.110">
    <property type="entry name" value="Siroheme synthase, domain 2"/>
    <property type="match status" value="1"/>
</dbReference>
<dbReference type="InterPro" id="IPR028161">
    <property type="entry name" value="Met8-like"/>
</dbReference>
<keyword evidence="3" id="KW-0560">Oxidoreductase</keyword>
<dbReference type="InterPro" id="IPR036291">
    <property type="entry name" value="NAD(P)-bd_dom_sf"/>
</dbReference>
<dbReference type="PANTHER" id="PTHR35330">
    <property type="entry name" value="SIROHEME BIOSYNTHESIS PROTEIN MET8"/>
    <property type="match status" value="1"/>
</dbReference>
<evidence type="ECO:0000313" key="9">
    <source>
        <dbReference type="Proteomes" id="UP000621447"/>
    </source>
</evidence>
<dbReference type="Proteomes" id="UP000621447">
    <property type="component" value="Unassembled WGS sequence"/>
</dbReference>
<dbReference type="SUPFAM" id="SSF51735">
    <property type="entry name" value="NAD(P)-binding Rossmann-fold domains"/>
    <property type="match status" value="1"/>
</dbReference>
<keyword evidence="9" id="KW-1185">Reference proteome</keyword>
<evidence type="ECO:0000256" key="1">
    <source>
        <dbReference type="ARBA" id="ARBA00005010"/>
    </source>
</evidence>
<dbReference type="Gene3D" id="3.40.50.720">
    <property type="entry name" value="NAD(P)-binding Rossmann-like Domain"/>
    <property type="match status" value="1"/>
</dbReference>
<evidence type="ECO:0000256" key="6">
    <source>
        <dbReference type="ARBA" id="ARBA00047561"/>
    </source>
</evidence>
<dbReference type="SUPFAM" id="SSF75615">
    <property type="entry name" value="Siroheme synthase middle domains-like"/>
    <property type="match status" value="1"/>
</dbReference>
<dbReference type="InterPro" id="IPR006367">
    <property type="entry name" value="Sirohaem_synthase_N"/>
</dbReference>
<accession>A0ABX2JL92</accession>
<evidence type="ECO:0000256" key="7">
    <source>
        <dbReference type="SAM" id="MobiDB-lite"/>
    </source>
</evidence>
<sequence length="296" mass="30922">MSDWPALPIFVRLSGRPVVLVGEGEAADAKRRLLERAGAVIVGEDGAWRSDPAGSVGAQRHPSGTDGDGDGGSEQEQYRSSDDQNAPVGARLAVVVDDEAAAHRLKARGLLVNVVDRPELCDFTLPAIVDRAPVLVAVGTGGVSAGLAAAVRQRLEAILPARLGHLAEALHAARGSLRARFPDTPARRRAIGSALAQGGALDPMRDHNDADVVARIAAGAPPRVEHVRLRSTDPDDLTLREARWLSQADRVTHRADVPAAVLDRARADAVREATEAAPDTSAEGLTVDVALAEGAA</sequence>
<gene>
    <name evidence="8" type="ORF">HRV97_08545</name>
</gene>